<evidence type="ECO:0000313" key="9">
    <source>
        <dbReference type="EMBL" id="RVT94506.1"/>
    </source>
</evidence>
<feature type="transmembrane region" description="Helical" evidence="7">
    <location>
        <begin position="404"/>
        <end position="425"/>
    </location>
</feature>
<dbReference type="InterPro" id="IPR036259">
    <property type="entry name" value="MFS_trans_sf"/>
</dbReference>
<feature type="transmembrane region" description="Helical" evidence="7">
    <location>
        <begin position="87"/>
        <end position="110"/>
    </location>
</feature>
<evidence type="ECO:0000256" key="7">
    <source>
        <dbReference type="SAM" id="Phobius"/>
    </source>
</evidence>
<dbReference type="PROSITE" id="PS50850">
    <property type="entry name" value="MFS"/>
    <property type="match status" value="1"/>
</dbReference>
<evidence type="ECO:0000259" key="8">
    <source>
        <dbReference type="PROSITE" id="PS50850"/>
    </source>
</evidence>
<protein>
    <submittedName>
        <fullName evidence="9">DHA2 family efflux MFS transporter permease subunit</fullName>
    </submittedName>
</protein>
<dbReference type="GO" id="GO:0022857">
    <property type="term" value="F:transmembrane transporter activity"/>
    <property type="evidence" value="ECO:0007669"/>
    <property type="project" value="InterPro"/>
</dbReference>
<dbReference type="PANTHER" id="PTHR23501:SF174">
    <property type="entry name" value="MULTIDRUG EXPORT PROTEIN EMRB-RELATED"/>
    <property type="match status" value="1"/>
</dbReference>
<comment type="caution">
    <text evidence="9">The sequence shown here is derived from an EMBL/GenBank/DDBJ whole genome shotgun (WGS) entry which is preliminary data.</text>
</comment>
<feature type="transmembrane region" description="Helical" evidence="7">
    <location>
        <begin position="173"/>
        <end position="195"/>
    </location>
</feature>
<name>A0A437MA47_9SPHN</name>
<dbReference type="CDD" id="cd17503">
    <property type="entry name" value="MFS_LmrB_MDR_like"/>
    <property type="match status" value="1"/>
</dbReference>
<gene>
    <name evidence="9" type="ORF">EOD43_11915</name>
</gene>
<evidence type="ECO:0000256" key="5">
    <source>
        <dbReference type="ARBA" id="ARBA00022989"/>
    </source>
</evidence>
<keyword evidence="3" id="KW-1003">Cell membrane</keyword>
<sequence length="517" mass="55369">MSSAVQSSDPANMPPAQRFGVSVFALLSTLMVVLDQTIANVALPHMEAALGASRDSVSWVLTSYILASAVATPMTGWLSGRVGRKQLFVIAIIGFTVSSAFCGFSVSLPMMIASRVAQGIFGAFLTPMSQAIMYDINPPETRVTAMTYWGLGVMVGPVLGPVLGGFLTDAFDWRWVFFINVPVGILAAAGMWAFSPMFPADRRRFDAIGFCLVLIAVAGFQLVLDRGTQEDWFESWEIIIEAGLAMSAFWILCFYLRSAKEPIFSIEPLKNSSFVAALSLVFLIGAIASAGSVLLSPMLQSLMGYTVTDAGLMSMPRGLGAMAAMLVTGKLMSYIDARLLIFTGMAIMAVSLWMMTGFTLQMGKSLIIWSGILQGIGMGMSMVPINIMSLATLDPRFRTDATSIYSLARSLGGSVIIAAVNAILARNMQVNHEELAGSVHASTMPYLMDSILTGLGDRAASVVAMLDAEITRQSLMISYIDDYWVLMVATIVLLPVPLLVKKVAPPGKGEAAMAVSE</sequence>
<dbReference type="Proteomes" id="UP000282971">
    <property type="component" value="Unassembled WGS sequence"/>
</dbReference>
<dbReference type="Gene3D" id="1.20.1720.10">
    <property type="entry name" value="Multidrug resistance protein D"/>
    <property type="match status" value="1"/>
</dbReference>
<dbReference type="NCBIfam" id="TIGR00711">
    <property type="entry name" value="efflux_EmrB"/>
    <property type="match status" value="1"/>
</dbReference>
<dbReference type="PANTHER" id="PTHR23501">
    <property type="entry name" value="MAJOR FACILITATOR SUPERFAMILY"/>
    <property type="match status" value="1"/>
</dbReference>
<dbReference type="GO" id="GO:0005886">
    <property type="term" value="C:plasma membrane"/>
    <property type="evidence" value="ECO:0007669"/>
    <property type="project" value="UniProtKB-SubCell"/>
</dbReference>
<evidence type="ECO:0000256" key="3">
    <source>
        <dbReference type="ARBA" id="ARBA00022475"/>
    </source>
</evidence>
<feature type="transmembrane region" description="Helical" evidence="7">
    <location>
        <begin position="366"/>
        <end position="392"/>
    </location>
</feature>
<dbReference type="EMBL" id="SACN01000001">
    <property type="protein sequence ID" value="RVT94506.1"/>
    <property type="molecule type" value="Genomic_DNA"/>
</dbReference>
<dbReference type="InterPro" id="IPR004638">
    <property type="entry name" value="EmrB-like"/>
</dbReference>
<dbReference type="RefSeq" id="WP_127744067.1">
    <property type="nucleotide sequence ID" value="NZ_SACN01000001.1"/>
</dbReference>
<keyword evidence="10" id="KW-1185">Reference proteome</keyword>
<feature type="transmembrane region" description="Helical" evidence="7">
    <location>
        <begin position="339"/>
        <end position="360"/>
    </location>
</feature>
<feature type="transmembrane region" description="Helical" evidence="7">
    <location>
        <begin position="483"/>
        <end position="500"/>
    </location>
</feature>
<feature type="transmembrane region" description="Helical" evidence="7">
    <location>
        <begin position="148"/>
        <end position="167"/>
    </location>
</feature>
<evidence type="ECO:0000256" key="4">
    <source>
        <dbReference type="ARBA" id="ARBA00022692"/>
    </source>
</evidence>
<feature type="domain" description="Major facilitator superfamily (MFS) profile" evidence="8">
    <location>
        <begin position="21"/>
        <end position="508"/>
    </location>
</feature>
<feature type="transmembrane region" description="Helical" evidence="7">
    <location>
        <begin position="21"/>
        <end position="39"/>
    </location>
</feature>
<evidence type="ECO:0000256" key="1">
    <source>
        <dbReference type="ARBA" id="ARBA00004651"/>
    </source>
</evidence>
<comment type="subcellular location">
    <subcellularLocation>
        <location evidence="1">Cell membrane</location>
        <topology evidence="1">Multi-pass membrane protein</topology>
    </subcellularLocation>
</comment>
<accession>A0A437MA47</accession>
<dbReference type="OrthoDB" id="9812221at2"/>
<dbReference type="InterPro" id="IPR020846">
    <property type="entry name" value="MFS_dom"/>
</dbReference>
<dbReference type="InterPro" id="IPR011701">
    <property type="entry name" value="MFS"/>
</dbReference>
<reference evidence="9 10" key="1">
    <citation type="submission" date="2019-01" db="EMBL/GenBank/DDBJ databases">
        <authorList>
            <person name="Chen W.-M."/>
        </authorList>
    </citation>
    <scope>NUCLEOTIDE SEQUENCE [LARGE SCALE GENOMIC DNA]</scope>
    <source>
        <strain evidence="9 10">CCP-7</strain>
    </source>
</reference>
<dbReference type="Pfam" id="PF07690">
    <property type="entry name" value="MFS_1"/>
    <property type="match status" value="1"/>
</dbReference>
<keyword evidence="2" id="KW-0813">Transport</keyword>
<evidence type="ECO:0000256" key="2">
    <source>
        <dbReference type="ARBA" id="ARBA00022448"/>
    </source>
</evidence>
<dbReference type="SUPFAM" id="SSF103473">
    <property type="entry name" value="MFS general substrate transporter"/>
    <property type="match status" value="1"/>
</dbReference>
<dbReference type="AlphaFoldDB" id="A0A437MA47"/>
<keyword evidence="4 7" id="KW-0812">Transmembrane</keyword>
<feature type="transmembrane region" description="Helical" evidence="7">
    <location>
        <begin position="277"/>
        <end position="298"/>
    </location>
</feature>
<keyword evidence="6 7" id="KW-0472">Membrane</keyword>
<evidence type="ECO:0000313" key="10">
    <source>
        <dbReference type="Proteomes" id="UP000282971"/>
    </source>
</evidence>
<dbReference type="Gene3D" id="1.20.1250.20">
    <property type="entry name" value="MFS general substrate transporter like domains"/>
    <property type="match status" value="1"/>
</dbReference>
<evidence type="ECO:0000256" key="6">
    <source>
        <dbReference type="ARBA" id="ARBA00023136"/>
    </source>
</evidence>
<proteinExistence type="predicted"/>
<organism evidence="9 10">
    <name type="scientific">Sphingomonas crocodyli</name>
    <dbReference type="NCBI Taxonomy" id="1979270"/>
    <lineage>
        <taxon>Bacteria</taxon>
        <taxon>Pseudomonadati</taxon>
        <taxon>Pseudomonadota</taxon>
        <taxon>Alphaproteobacteria</taxon>
        <taxon>Sphingomonadales</taxon>
        <taxon>Sphingomonadaceae</taxon>
        <taxon>Sphingomonas</taxon>
    </lineage>
</organism>
<feature type="transmembrane region" description="Helical" evidence="7">
    <location>
        <begin position="236"/>
        <end position="256"/>
    </location>
</feature>
<feature type="transmembrane region" description="Helical" evidence="7">
    <location>
        <begin position="207"/>
        <end position="224"/>
    </location>
</feature>
<feature type="transmembrane region" description="Helical" evidence="7">
    <location>
        <begin position="59"/>
        <end position="80"/>
    </location>
</feature>
<keyword evidence="5 7" id="KW-1133">Transmembrane helix</keyword>